<keyword evidence="3" id="KW-1185">Reference proteome</keyword>
<feature type="signal peptide" evidence="1">
    <location>
        <begin position="1"/>
        <end position="25"/>
    </location>
</feature>
<protein>
    <submittedName>
        <fullName evidence="2">Uncharacterized protein</fullName>
    </submittedName>
</protein>
<evidence type="ECO:0000313" key="3">
    <source>
        <dbReference type="Proteomes" id="UP001501169"/>
    </source>
</evidence>
<proteinExistence type="predicted"/>
<evidence type="ECO:0000256" key="1">
    <source>
        <dbReference type="SAM" id="SignalP"/>
    </source>
</evidence>
<accession>A0ABN1DX29</accession>
<dbReference type="EMBL" id="BAAAEO010000003">
    <property type="protein sequence ID" value="GAA0554529.1"/>
    <property type="molecule type" value="Genomic_DNA"/>
</dbReference>
<dbReference type="RefSeq" id="WP_226766976.1">
    <property type="nucleotide sequence ID" value="NZ_BAAAEO010000003.1"/>
</dbReference>
<dbReference type="Proteomes" id="UP001501169">
    <property type="component" value="Unassembled WGS sequence"/>
</dbReference>
<evidence type="ECO:0000313" key="2">
    <source>
        <dbReference type="EMBL" id="GAA0554529.1"/>
    </source>
</evidence>
<gene>
    <name evidence="2" type="ORF">GCM10009098_22940</name>
</gene>
<name>A0ABN1DX29_9GAMM</name>
<sequence length="165" mass="19012">MFNHPLVRYLILFTGLLLFSATSDAQFDISGEGKVYLATGKSQEFDFGFSYFRQEGSYRFIVGRHTLTVQSVPQKYSLALILQNDEQVWVPDFINEPINGFEVTIDDYVIKLYQDSEATNAKGKFVLQLNDEQFHFSRGPGQINFLFTEDGIKDVRVEGMFKPRR</sequence>
<keyword evidence="1" id="KW-0732">Signal</keyword>
<feature type="chain" id="PRO_5046962644" evidence="1">
    <location>
        <begin position="26"/>
        <end position="165"/>
    </location>
</feature>
<reference evidence="2 3" key="1">
    <citation type="journal article" date="2019" name="Int. J. Syst. Evol. Microbiol.">
        <title>The Global Catalogue of Microorganisms (GCM) 10K type strain sequencing project: providing services to taxonomists for standard genome sequencing and annotation.</title>
        <authorList>
            <consortium name="The Broad Institute Genomics Platform"/>
            <consortium name="The Broad Institute Genome Sequencing Center for Infectious Disease"/>
            <person name="Wu L."/>
            <person name="Ma J."/>
        </authorList>
    </citation>
    <scope>NUCLEOTIDE SEQUENCE [LARGE SCALE GENOMIC DNA]</scope>
    <source>
        <strain evidence="2 3">JCM 14331</strain>
    </source>
</reference>
<organism evidence="2 3">
    <name type="scientific">Rheinheimera aquimaris</name>
    <dbReference type="NCBI Taxonomy" id="412437"/>
    <lineage>
        <taxon>Bacteria</taxon>
        <taxon>Pseudomonadati</taxon>
        <taxon>Pseudomonadota</taxon>
        <taxon>Gammaproteobacteria</taxon>
        <taxon>Chromatiales</taxon>
        <taxon>Chromatiaceae</taxon>
        <taxon>Rheinheimera</taxon>
    </lineage>
</organism>
<comment type="caution">
    <text evidence="2">The sequence shown here is derived from an EMBL/GenBank/DDBJ whole genome shotgun (WGS) entry which is preliminary data.</text>
</comment>